<keyword evidence="6" id="KW-0411">Iron-sulfur</keyword>
<dbReference type="CDD" id="cd01335">
    <property type="entry name" value="Radical_SAM"/>
    <property type="match status" value="1"/>
</dbReference>
<dbReference type="SFLD" id="SFLDG01387">
    <property type="entry name" value="BtrN-like_SPASM_domain_contain"/>
    <property type="match status" value="1"/>
</dbReference>
<proteinExistence type="predicted"/>
<keyword evidence="9" id="KW-1185">Reference proteome</keyword>
<dbReference type="GO" id="GO:0003824">
    <property type="term" value="F:catalytic activity"/>
    <property type="evidence" value="ECO:0007669"/>
    <property type="project" value="InterPro"/>
</dbReference>
<evidence type="ECO:0000256" key="5">
    <source>
        <dbReference type="ARBA" id="ARBA00023004"/>
    </source>
</evidence>
<dbReference type="InterPro" id="IPR058240">
    <property type="entry name" value="rSAM_sf"/>
</dbReference>
<evidence type="ECO:0000256" key="4">
    <source>
        <dbReference type="ARBA" id="ARBA00022723"/>
    </source>
</evidence>
<dbReference type="CDD" id="cd21121">
    <property type="entry name" value="SPASM_Cmo-like"/>
    <property type="match status" value="1"/>
</dbReference>
<feature type="domain" description="Radical SAM core" evidence="7">
    <location>
        <begin position="23"/>
        <end position="243"/>
    </location>
</feature>
<dbReference type="Gene3D" id="3.20.20.70">
    <property type="entry name" value="Aldolase class I"/>
    <property type="match status" value="1"/>
</dbReference>
<keyword evidence="5" id="KW-0408">Iron</keyword>
<dbReference type="Pfam" id="PF13186">
    <property type="entry name" value="SPASM"/>
    <property type="match status" value="1"/>
</dbReference>
<accession>A0AA41QYQ7</accession>
<dbReference type="PANTHER" id="PTHR11228:SF7">
    <property type="entry name" value="PQQA PEPTIDE CYCLASE"/>
    <property type="match status" value="1"/>
</dbReference>
<dbReference type="InterPro" id="IPR013785">
    <property type="entry name" value="Aldolase_TIM"/>
</dbReference>
<dbReference type="SFLD" id="SFLDS00029">
    <property type="entry name" value="Radical_SAM"/>
    <property type="match status" value="1"/>
</dbReference>
<dbReference type="RefSeq" id="WP_246901959.1">
    <property type="nucleotide sequence ID" value="NZ_JALJRB010000001.1"/>
</dbReference>
<dbReference type="Proteomes" id="UP001165427">
    <property type="component" value="Unassembled WGS sequence"/>
</dbReference>
<protein>
    <submittedName>
        <fullName evidence="8">Radical SAM protein</fullName>
    </submittedName>
</protein>
<dbReference type="GO" id="GO:0046872">
    <property type="term" value="F:metal ion binding"/>
    <property type="evidence" value="ECO:0007669"/>
    <property type="project" value="UniProtKB-KW"/>
</dbReference>
<dbReference type="InterPro" id="IPR023885">
    <property type="entry name" value="4Fe4S-binding_SPASM_dom"/>
</dbReference>
<dbReference type="EMBL" id="JALJRB010000001">
    <property type="protein sequence ID" value="MCJ8498963.1"/>
    <property type="molecule type" value="Genomic_DNA"/>
</dbReference>
<dbReference type="AlphaFoldDB" id="A0AA41QYQ7"/>
<evidence type="ECO:0000259" key="7">
    <source>
        <dbReference type="PROSITE" id="PS51918"/>
    </source>
</evidence>
<keyword evidence="3" id="KW-0949">S-adenosyl-L-methionine</keyword>
<evidence type="ECO:0000313" key="8">
    <source>
        <dbReference type="EMBL" id="MCJ8498963.1"/>
    </source>
</evidence>
<dbReference type="GO" id="GO:0051536">
    <property type="term" value="F:iron-sulfur cluster binding"/>
    <property type="evidence" value="ECO:0007669"/>
    <property type="project" value="UniProtKB-KW"/>
</dbReference>
<dbReference type="SFLD" id="SFLDG01067">
    <property type="entry name" value="SPASM/twitch_domain_containing"/>
    <property type="match status" value="1"/>
</dbReference>
<dbReference type="InterPro" id="IPR034391">
    <property type="entry name" value="AdoMet-like_SPASM_containing"/>
</dbReference>
<sequence length="355" mass="39063">MKSVSPVSLLHRLHAWWEHRVLWEPKAWIQVEVTTACNAACTYCPRTVYRSRWHNRFLPLSLYRRLLPAFAKTELVYLQGWGEPLLHPDLPAMVALAKQAGARVGTTTNGMRLDAPLAEKLINAGLDLMAFSLAGAGTADNDRFRAGTAMETVLANIAMLADIKKRLGTRTPAIHIAYLMPASGMAELEALPSRLQGTAVEEVVVSLLDFTPDDDRLKAEVVNLDDPARRATLASLFERVHAAGQAAGITIHTPFPGDSTMETVCTENIQQALCVSADGEISPCMPANLPLTDVHHLIDGCRRPYRRLTFGNIGVDWLPVIWRRPAYVRFRAAHAQGVIPAPCAGCAKLRRLPRT</sequence>
<evidence type="ECO:0000256" key="6">
    <source>
        <dbReference type="ARBA" id="ARBA00023014"/>
    </source>
</evidence>
<comment type="cofactor">
    <cofactor evidence="1">
        <name>[4Fe-4S] cluster</name>
        <dbReference type="ChEBI" id="CHEBI:49883"/>
    </cofactor>
</comment>
<evidence type="ECO:0000313" key="9">
    <source>
        <dbReference type="Proteomes" id="UP001165427"/>
    </source>
</evidence>
<dbReference type="InterPro" id="IPR007197">
    <property type="entry name" value="rSAM"/>
</dbReference>
<dbReference type="InterPro" id="IPR050377">
    <property type="entry name" value="Radical_SAM_PqqE_MftC-like"/>
</dbReference>
<evidence type="ECO:0000256" key="2">
    <source>
        <dbReference type="ARBA" id="ARBA00022485"/>
    </source>
</evidence>
<dbReference type="Pfam" id="PF04055">
    <property type="entry name" value="Radical_SAM"/>
    <property type="match status" value="1"/>
</dbReference>
<dbReference type="PROSITE" id="PS51918">
    <property type="entry name" value="RADICAL_SAM"/>
    <property type="match status" value="1"/>
</dbReference>
<organism evidence="8 9">
    <name type="scientific">Desulfatitalea alkaliphila</name>
    <dbReference type="NCBI Taxonomy" id="2929485"/>
    <lineage>
        <taxon>Bacteria</taxon>
        <taxon>Pseudomonadati</taxon>
        <taxon>Thermodesulfobacteriota</taxon>
        <taxon>Desulfobacteria</taxon>
        <taxon>Desulfobacterales</taxon>
        <taxon>Desulfosarcinaceae</taxon>
        <taxon>Desulfatitalea</taxon>
    </lineage>
</organism>
<gene>
    <name evidence="8" type="ORF">MRX98_00140</name>
</gene>
<keyword evidence="4" id="KW-0479">Metal-binding</keyword>
<name>A0AA41QYQ7_9BACT</name>
<evidence type="ECO:0000256" key="3">
    <source>
        <dbReference type="ARBA" id="ARBA00022691"/>
    </source>
</evidence>
<keyword evidence="2" id="KW-0004">4Fe-4S</keyword>
<comment type="caution">
    <text evidence="8">The sequence shown here is derived from an EMBL/GenBank/DDBJ whole genome shotgun (WGS) entry which is preliminary data.</text>
</comment>
<dbReference type="PANTHER" id="PTHR11228">
    <property type="entry name" value="RADICAL SAM DOMAIN PROTEIN"/>
    <property type="match status" value="1"/>
</dbReference>
<dbReference type="SUPFAM" id="SSF102114">
    <property type="entry name" value="Radical SAM enzymes"/>
    <property type="match status" value="1"/>
</dbReference>
<evidence type="ECO:0000256" key="1">
    <source>
        <dbReference type="ARBA" id="ARBA00001966"/>
    </source>
</evidence>
<reference evidence="8" key="1">
    <citation type="submission" date="2022-04" db="EMBL/GenBank/DDBJ databases">
        <title>Desulfatitalea alkaliphila sp. nov., a novel anaerobic sulfate-reducing bacterium isolated from terrestrial mud volcano, Taman Peninsula, Russia.</title>
        <authorList>
            <person name="Khomyakova M.A."/>
            <person name="Merkel A.Y."/>
            <person name="Slobodkin A.I."/>
        </authorList>
    </citation>
    <scope>NUCLEOTIDE SEQUENCE</scope>
    <source>
        <strain evidence="8">M08but</strain>
    </source>
</reference>